<keyword evidence="3" id="KW-0560">Oxidoreductase</keyword>
<comment type="similarity">
    <text evidence="1">Belongs to the intradiol ring-cleavage dioxygenase family.</text>
</comment>
<evidence type="ECO:0000313" key="5">
    <source>
        <dbReference type="EMBL" id="MFC3573996.1"/>
    </source>
</evidence>
<evidence type="ECO:0000256" key="2">
    <source>
        <dbReference type="ARBA" id="ARBA00022964"/>
    </source>
</evidence>
<keyword evidence="6" id="KW-1185">Reference proteome</keyword>
<keyword evidence="2" id="KW-0223">Dioxygenase</keyword>
<dbReference type="Proteomes" id="UP001595701">
    <property type="component" value="Unassembled WGS sequence"/>
</dbReference>
<sequence>MTTTDTPHTDIAFNQRLRVVFDDLQKAFGDVALRQGITFEELGQAITYVTKLVASGEFPLATISLLGIRPMEVSYGRAYVHPEKDGASTWIPTGPAYVPGAPQIDNPGVLPMAPDEPGETLLVSGTVRSTSGKPLPGAVIDLWQTTADGRYAGLTPEQAGPLEGLDVVDFDLPKYHLRGKIIADAEGRYEYRTVVPGVEASAVPGSLFDNLLHMLGRANSRARHIHAHITHDDHHMLTHQIHFDGDPLLDTVSEGAIARELIHKTELHEDPSEWEARGLTGPYRTLTCDYTLRPIGFDEVKDPYVLEGFWKQ</sequence>
<protein>
    <submittedName>
        <fullName evidence="5">Catechol 1,2-dioxygenase</fullName>
    </submittedName>
</protein>
<organism evidence="5 6">
    <name type="scientific">Streptomyces yaanensis</name>
    <dbReference type="NCBI Taxonomy" id="1142239"/>
    <lineage>
        <taxon>Bacteria</taxon>
        <taxon>Bacillati</taxon>
        <taxon>Actinomycetota</taxon>
        <taxon>Actinomycetes</taxon>
        <taxon>Kitasatosporales</taxon>
        <taxon>Streptomycetaceae</taxon>
        <taxon>Streptomyces</taxon>
    </lineage>
</organism>
<dbReference type="InterPro" id="IPR000627">
    <property type="entry name" value="Intradiol_dOase_C"/>
</dbReference>
<comment type="caution">
    <text evidence="5">The sequence shown here is derived from an EMBL/GenBank/DDBJ whole genome shotgun (WGS) entry which is preliminary data.</text>
</comment>
<name>A0ABV7SCM2_9ACTN</name>
<dbReference type="SUPFAM" id="SSF49482">
    <property type="entry name" value="Aromatic compound dioxygenase"/>
    <property type="match status" value="1"/>
</dbReference>
<dbReference type="Gene3D" id="2.60.130.10">
    <property type="entry name" value="Aromatic compound dioxygenase"/>
    <property type="match status" value="1"/>
</dbReference>
<evidence type="ECO:0000259" key="4">
    <source>
        <dbReference type="PROSITE" id="PS00083"/>
    </source>
</evidence>
<dbReference type="InterPro" id="IPR050770">
    <property type="entry name" value="Intradiol_RC_Dioxygenase"/>
</dbReference>
<dbReference type="InterPro" id="IPR015889">
    <property type="entry name" value="Intradiol_dOase_core"/>
</dbReference>
<dbReference type="Pfam" id="PF00775">
    <property type="entry name" value="Dioxygenase_C"/>
    <property type="match status" value="1"/>
</dbReference>
<dbReference type="PANTHER" id="PTHR33711:SF7">
    <property type="entry name" value="INTRADIOL RING-CLEAVAGE DIOXYGENASES DOMAIN-CONTAINING PROTEIN-RELATED"/>
    <property type="match status" value="1"/>
</dbReference>
<evidence type="ECO:0000256" key="1">
    <source>
        <dbReference type="ARBA" id="ARBA00007825"/>
    </source>
</evidence>
<reference evidence="6" key="1">
    <citation type="journal article" date="2019" name="Int. J. Syst. Evol. Microbiol.">
        <title>The Global Catalogue of Microorganisms (GCM) 10K type strain sequencing project: providing services to taxonomists for standard genome sequencing and annotation.</title>
        <authorList>
            <consortium name="The Broad Institute Genomics Platform"/>
            <consortium name="The Broad Institute Genome Sequencing Center for Infectious Disease"/>
            <person name="Wu L."/>
            <person name="Ma J."/>
        </authorList>
    </citation>
    <scope>NUCLEOTIDE SEQUENCE [LARGE SCALE GENOMIC DNA]</scope>
    <source>
        <strain evidence="6">CGMCC 4.7035</strain>
    </source>
</reference>
<accession>A0ABV7SCM2</accession>
<gene>
    <name evidence="5" type="ORF">ACFOZ0_12055</name>
</gene>
<dbReference type="PROSITE" id="PS00083">
    <property type="entry name" value="INTRADIOL_DIOXYGENAS"/>
    <property type="match status" value="1"/>
</dbReference>
<dbReference type="EMBL" id="JBHRWR010000009">
    <property type="protein sequence ID" value="MFC3573996.1"/>
    <property type="molecule type" value="Genomic_DNA"/>
</dbReference>
<evidence type="ECO:0000256" key="3">
    <source>
        <dbReference type="ARBA" id="ARBA00023002"/>
    </source>
</evidence>
<dbReference type="PANTHER" id="PTHR33711">
    <property type="entry name" value="DIOXYGENASE, PUTATIVE (AFU_ORTHOLOGUE AFUA_2G02910)-RELATED"/>
    <property type="match status" value="1"/>
</dbReference>
<proteinExistence type="inferred from homology"/>
<dbReference type="RefSeq" id="WP_310770641.1">
    <property type="nucleotide sequence ID" value="NZ_JBHRWR010000009.1"/>
</dbReference>
<evidence type="ECO:0000313" key="6">
    <source>
        <dbReference type="Proteomes" id="UP001595701"/>
    </source>
</evidence>
<feature type="domain" description="Intradiol ring-cleavage dioxygenases" evidence="4">
    <location>
        <begin position="123"/>
        <end position="151"/>
    </location>
</feature>